<dbReference type="Gene3D" id="1.20.5.1030">
    <property type="entry name" value="Preprotein translocase secy subunit"/>
    <property type="match status" value="1"/>
</dbReference>
<dbReference type="Pfam" id="PF00584">
    <property type="entry name" value="SecE"/>
    <property type="match status" value="1"/>
</dbReference>
<keyword evidence="3 8" id="KW-0812">Transmembrane</keyword>
<comment type="similarity">
    <text evidence="8">Belongs to the SecE/SEC61-gamma family.</text>
</comment>
<evidence type="ECO:0000256" key="5">
    <source>
        <dbReference type="ARBA" id="ARBA00022989"/>
    </source>
</evidence>
<keyword evidence="4 8" id="KW-0653">Protein transport</keyword>
<dbReference type="InterPro" id="IPR005807">
    <property type="entry name" value="SecE_bac"/>
</dbReference>
<proteinExistence type="inferred from homology"/>
<dbReference type="Proteomes" id="UP000199663">
    <property type="component" value="Unassembled WGS sequence"/>
</dbReference>
<keyword evidence="5 8" id="KW-1133">Transmembrane helix</keyword>
<evidence type="ECO:0000256" key="2">
    <source>
        <dbReference type="ARBA" id="ARBA00022448"/>
    </source>
</evidence>
<evidence type="ECO:0000256" key="1">
    <source>
        <dbReference type="ARBA" id="ARBA00004370"/>
    </source>
</evidence>
<sequence length="69" mass="8002">MLQNRITMNIKNFVVESIDEMKNKVTWPPYSFLQNSAVLVIVASLVFALVIGLIDLGFENLMTWFYDLF</sequence>
<feature type="transmembrane region" description="Helical" evidence="8">
    <location>
        <begin position="37"/>
        <end position="58"/>
    </location>
</feature>
<evidence type="ECO:0000313" key="10">
    <source>
        <dbReference type="Proteomes" id="UP000199663"/>
    </source>
</evidence>
<evidence type="ECO:0000313" key="9">
    <source>
        <dbReference type="EMBL" id="SDY74153.1"/>
    </source>
</evidence>
<reference evidence="9 10" key="1">
    <citation type="submission" date="2016-10" db="EMBL/GenBank/DDBJ databases">
        <authorList>
            <person name="Varghese N."/>
            <person name="Submissions S."/>
        </authorList>
    </citation>
    <scope>NUCLEOTIDE SEQUENCE [LARGE SCALE GENOMIC DNA]</scope>
    <source>
        <strain evidence="9 10">DSM 17997</strain>
    </source>
</reference>
<keyword evidence="10" id="KW-1185">Reference proteome</keyword>
<gene>
    <name evidence="8" type="primary">secE</name>
    <name evidence="9" type="ORF">SAMN05444412_102432</name>
</gene>
<keyword evidence="7 8" id="KW-0472">Membrane</keyword>
<keyword evidence="8" id="KW-1003">Cell membrane</keyword>
<keyword evidence="2 8" id="KW-0813">Transport</keyword>
<comment type="subunit">
    <text evidence="8">Component of the Sec protein translocase complex. Heterotrimer consisting of SecY, SecE and SecG subunits. The heterotrimers can form oligomers, although 1 heterotrimer is thought to be able to translocate proteins. Interacts with the ribosome. Interacts with SecDF, and other proteins may be involved. Interacts with SecA.</text>
</comment>
<protein>
    <recommendedName>
        <fullName evidence="8">Protein translocase subunit SecE</fullName>
    </recommendedName>
</protein>
<comment type="caution">
    <text evidence="9">The sequence shown here is derived from an EMBL/GenBank/DDBJ whole genome shotgun (WGS) entry which is preliminary data.</text>
</comment>
<dbReference type="InterPro" id="IPR001901">
    <property type="entry name" value="Translocase_SecE/Sec61-g"/>
</dbReference>
<dbReference type="HAMAP" id="MF_00422">
    <property type="entry name" value="SecE"/>
    <property type="match status" value="1"/>
</dbReference>
<name>A0A1H3MC51_9BACT</name>
<comment type="subcellular location">
    <subcellularLocation>
        <location evidence="8">Cell membrane</location>
        <topology evidence="8">Single-pass membrane protein</topology>
    </subcellularLocation>
    <subcellularLocation>
        <location evidence="1">Membrane</location>
    </subcellularLocation>
</comment>
<evidence type="ECO:0000256" key="4">
    <source>
        <dbReference type="ARBA" id="ARBA00022927"/>
    </source>
</evidence>
<comment type="function">
    <text evidence="8">Essential subunit of the Sec protein translocation channel SecYEG. Clamps together the 2 halves of SecY. May contact the channel plug during translocation.</text>
</comment>
<evidence type="ECO:0000256" key="7">
    <source>
        <dbReference type="ARBA" id="ARBA00023136"/>
    </source>
</evidence>
<dbReference type="EMBL" id="FNQC01000002">
    <property type="protein sequence ID" value="SDY74153.1"/>
    <property type="molecule type" value="Genomic_DNA"/>
</dbReference>
<organism evidence="9 10">
    <name type="scientific">Rhodonellum ikkaensis</name>
    <dbReference type="NCBI Taxonomy" id="336829"/>
    <lineage>
        <taxon>Bacteria</taxon>
        <taxon>Pseudomonadati</taxon>
        <taxon>Bacteroidota</taxon>
        <taxon>Cytophagia</taxon>
        <taxon>Cytophagales</taxon>
        <taxon>Cytophagaceae</taxon>
        <taxon>Rhodonellum</taxon>
    </lineage>
</organism>
<evidence type="ECO:0000256" key="8">
    <source>
        <dbReference type="HAMAP-Rule" id="MF_00422"/>
    </source>
</evidence>
<dbReference type="NCBIfam" id="TIGR00964">
    <property type="entry name" value="secE_bact"/>
    <property type="match status" value="1"/>
</dbReference>
<evidence type="ECO:0000256" key="3">
    <source>
        <dbReference type="ARBA" id="ARBA00022692"/>
    </source>
</evidence>
<keyword evidence="6 8" id="KW-0811">Translocation</keyword>
<evidence type="ECO:0000256" key="6">
    <source>
        <dbReference type="ARBA" id="ARBA00023010"/>
    </source>
</evidence>
<dbReference type="InterPro" id="IPR038379">
    <property type="entry name" value="SecE_sf"/>
</dbReference>
<accession>A0A1H3MC51</accession>